<reference evidence="4 5" key="1">
    <citation type="submission" date="2017-06" db="EMBL/GenBank/DDBJ databases">
        <authorList>
            <person name="Kim H.J."/>
            <person name="Triplett B.A."/>
        </authorList>
    </citation>
    <scope>NUCLEOTIDE SEQUENCE [LARGE SCALE GENOMIC DNA]</scope>
    <source>
        <strain evidence="4 5">DSM 13116</strain>
    </source>
</reference>
<evidence type="ECO:0000256" key="2">
    <source>
        <dbReference type="ARBA" id="ARBA00023239"/>
    </source>
</evidence>
<dbReference type="GO" id="GO:0005829">
    <property type="term" value="C:cytosol"/>
    <property type="evidence" value="ECO:0007669"/>
    <property type="project" value="TreeGrafter"/>
</dbReference>
<dbReference type="RefSeq" id="WP_089271587.1">
    <property type="nucleotide sequence ID" value="NZ_FZOC01000001.1"/>
</dbReference>
<evidence type="ECO:0000313" key="4">
    <source>
        <dbReference type="EMBL" id="SNR65138.1"/>
    </source>
</evidence>
<dbReference type="InterPro" id="IPR001303">
    <property type="entry name" value="Aldolase_II/adducin_N"/>
</dbReference>
<dbReference type="SMART" id="SM01007">
    <property type="entry name" value="Aldolase_II"/>
    <property type="match status" value="1"/>
</dbReference>
<evidence type="ECO:0000259" key="3">
    <source>
        <dbReference type="SMART" id="SM01007"/>
    </source>
</evidence>
<sequence>MREQLLKYSTKLAQAGLCAPGEPLLAALDADVSFSRADDPRQPVAQQVLHELGASALLLAEPVGPCQEAMRILAQAALDTGQDAVTPGDCETRTFLHDLPVVDGLDPTALARALARRKGCIVLHHGRALMAAAGAVSPEQTFVTASSVAFACFVAYFSRRLRQARQGDLTPYLHRELAHMRDLVEADQKRLPHAPPELMAGPFSHADQARAAMAQAGRAVVDYGLVDSSFGNVSCRQASPEGELLLISQTGSALDELEGLIDPCRMDGTSCVGLTASSEYSAHKAVYDVCGARVILHGHPRFAVILSMDCEHLDCPGQGGCHRACSRPRAVEDAASGLVAPIVPGEVGAGPYGLCNTLPPALASAPAGAGGGRAAIVYGHGLFAAADDDFRPAFAMLLETERFCRREYFRRVDALCGAGT</sequence>
<dbReference type="OrthoDB" id="5392660at2"/>
<dbReference type="Proteomes" id="UP000198324">
    <property type="component" value="Unassembled WGS sequence"/>
</dbReference>
<accession>A0A238Y2V4</accession>
<dbReference type="PANTHER" id="PTHR22789">
    <property type="entry name" value="FUCULOSE PHOSPHATE ALDOLASE"/>
    <property type="match status" value="1"/>
</dbReference>
<dbReference type="GO" id="GO:0019323">
    <property type="term" value="P:pentose catabolic process"/>
    <property type="evidence" value="ECO:0007669"/>
    <property type="project" value="TreeGrafter"/>
</dbReference>
<keyword evidence="2" id="KW-0456">Lyase</keyword>
<gene>
    <name evidence="4" type="ORF">SAMN04488503_0619</name>
</gene>
<proteinExistence type="predicted"/>
<keyword evidence="5" id="KW-1185">Reference proteome</keyword>
<dbReference type="Gene3D" id="3.40.225.10">
    <property type="entry name" value="Class II aldolase/adducin N-terminal domain"/>
    <property type="match status" value="1"/>
</dbReference>
<name>A0A238Y2V4_9BACT</name>
<feature type="domain" description="Class II aldolase/adducin N-terminal" evidence="3">
    <location>
        <begin position="211"/>
        <end position="408"/>
    </location>
</feature>
<evidence type="ECO:0000313" key="5">
    <source>
        <dbReference type="Proteomes" id="UP000198324"/>
    </source>
</evidence>
<organism evidence="4 5">
    <name type="scientific">Humidesulfovibrio mexicanus</name>
    <dbReference type="NCBI Taxonomy" id="147047"/>
    <lineage>
        <taxon>Bacteria</taxon>
        <taxon>Pseudomonadati</taxon>
        <taxon>Thermodesulfobacteriota</taxon>
        <taxon>Desulfovibrionia</taxon>
        <taxon>Desulfovibrionales</taxon>
        <taxon>Desulfovibrionaceae</taxon>
        <taxon>Humidesulfovibrio</taxon>
    </lineage>
</organism>
<dbReference type="InterPro" id="IPR036409">
    <property type="entry name" value="Aldolase_II/adducin_N_sf"/>
</dbReference>
<evidence type="ECO:0000256" key="1">
    <source>
        <dbReference type="ARBA" id="ARBA00022723"/>
    </source>
</evidence>
<keyword evidence="1" id="KW-0479">Metal-binding</keyword>
<dbReference type="EMBL" id="FZOC01000001">
    <property type="protein sequence ID" value="SNR65138.1"/>
    <property type="molecule type" value="Genomic_DNA"/>
</dbReference>
<dbReference type="AlphaFoldDB" id="A0A238Y2V4"/>
<dbReference type="GO" id="GO:0046872">
    <property type="term" value="F:metal ion binding"/>
    <property type="evidence" value="ECO:0007669"/>
    <property type="project" value="UniProtKB-KW"/>
</dbReference>
<protein>
    <submittedName>
        <fullName evidence="4">Ribulose-5-phosphate 4-epimerase/Fuculose-1-phosphate aldolase</fullName>
    </submittedName>
</protein>
<dbReference type="PANTHER" id="PTHR22789:SF0">
    <property type="entry name" value="3-OXO-TETRONATE 4-PHOSPHATE DECARBOXYLASE-RELATED"/>
    <property type="match status" value="1"/>
</dbReference>
<dbReference type="SUPFAM" id="SSF53639">
    <property type="entry name" value="AraD/HMP-PK domain-like"/>
    <property type="match status" value="1"/>
</dbReference>
<dbReference type="InterPro" id="IPR050197">
    <property type="entry name" value="Aldolase_class_II_sugar_metab"/>
</dbReference>
<dbReference type="Pfam" id="PF00596">
    <property type="entry name" value="Aldolase_II"/>
    <property type="match status" value="1"/>
</dbReference>
<dbReference type="GO" id="GO:0016832">
    <property type="term" value="F:aldehyde-lyase activity"/>
    <property type="evidence" value="ECO:0007669"/>
    <property type="project" value="TreeGrafter"/>
</dbReference>